<accession>A0A0D2E7N8</accession>
<organism evidence="2 3">
    <name type="scientific">Fonsecaea pedrosoi CBS 271.37</name>
    <dbReference type="NCBI Taxonomy" id="1442368"/>
    <lineage>
        <taxon>Eukaryota</taxon>
        <taxon>Fungi</taxon>
        <taxon>Dikarya</taxon>
        <taxon>Ascomycota</taxon>
        <taxon>Pezizomycotina</taxon>
        <taxon>Eurotiomycetes</taxon>
        <taxon>Chaetothyriomycetidae</taxon>
        <taxon>Chaetothyriales</taxon>
        <taxon>Herpotrichiellaceae</taxon>
        <taxon>Fonsecaea</taxon>
    </lineage>
</organism>
<protein>
    <submittedName>
        <fullName evidence="2">Uncharacterized protein</fullName>
    </submittedName>
</protein>
<sequence length="641" mass="72585">MAEESPLFLHYSPLPNLTRSPDDEVPGLVERAQSVDGLGPAFDNFLVSYEHAFFDLFDRQVELIKSRSQAFEDGHVTVFDKSLLILTHNGQHLNNPAAIKYYCKEYLNIDIDTRDATHALTPRLQQTVQLTEALQQGMLILIPTRDYLSDERVFTELSRGRTSTFEKGPGNRPAQLSPVDPHLRNDMEPKLAVLWSVYETARAEYEAFVDKDDKDDIDMAVKRAKFLRDTAENILLYLKNKNADPSMIAELESTFNHAKNTAVCLTGGKKRKFDPAGMDKIKGTPRGPSLPSRKEKQRGSGGTDGGNYKQQQHRYQYQLPHHPHPDVSSGHAGENTSSYGWVSSDLPSGHGYSHQAIHPDTFTYYDQDPHHLAYAGGGGSGGATATSRDHRHSYGHGYDQGEEDEYTSAAAPYNAAVSSSHHRHPQERVQSVSRTGPAPLFNEPASPMSIDPRDIRDHERGGRSPSPRSPSLKRERERDHDRHSRHSRRSRRHRDREHHHRHHGRDQHHRHRRDRSRRRSRSPVIDRAYDQAYSQARRHERELEREWDHGDNRNVDARVDDWAREMTRTRTRADAGAGAGAGASAGGSSRRTVPMVDHRENSPFFYGGYGGHTGHTGYGMLDSYVPSRDRSRSHDRGRRGS</sequence>
<evidence type="ECO:0000256" key="1">
    <source>
        <dbReference type="SAM" id="MobiDB-lite"/>
    </source>
</evidence>
<name>A0A0D2E7N8_9EURO</name>
<feature type="region of interest" description="Disordered" evidence="1">
    <location>
        <begin position="160"/>
        <end position="182"/>
    </location>
</feature>
<dbReference type="HOGENOM" id="CLU_427012_0_0_1"/>
<dbReference type="Proteomes" id="UP000053029">
    <property type="component" value="Unassembled WGS sequence"/>
</dbReference>
<dbReference type="EMBL" id="KN846969">
    <property type="protein sequence ID" value="KIW86106.1"/>
    <property type="molecule type" value="Genomic_DNA"/>
</dbReference>
<feature type="compositionally biased region" description="Basic and acidic residues" evidence="1">
    <location>
        <begin position="472"/>
        <end position="482"/>
    </location>
</feature>
<reference evidence="2 3" key="1">
    <citation type="submission" date="2015-01" db="EMBL/GenBank/DDBJ databases">
        <title>The Genome Sequence of Fonsecaea pedrosoi CBS 271.37.</title>
        <authorList>
            <consortium name="The Broad Institute Genomics Platform"/>
            <person name="Cuomo C."/>
            <person name="de Hoog S."/>
            <person name="Gorbushina A."/>
            <person name="Stielow B."/>
            <person name="Teixiera M."/>
            <person name="Abouelleil A."/>
            <person name="Chapman S.B."/>
            <person name="Priest M."/>
            <person name="Young S.K."/>
            <person name="Wortman J."/>
            <person name="Nusbaum C."/>
            <person name="Birren B."/>
        </authorList>
    </citation>
    <scope>NUCLEOTIDE SEQUENCE [LARGE SCALE GENOMIC DNA]</scope>
    <source>
        <strain evidence="2 3">CBS 271.37</strain>
    </source>
</reference>
<feature type="compositionally biased region" description="Basic and acidic residues" evidence="1">
    <location>
        <begin position="451"/>
        <end position="462"/>
    </location>
</feature>
<feature type="compositionally biased region" description="Basic residues" evidence="1">
    <location>
        <begin position="483"/>
        <end position="521"/>
    </location>
</feature>
<evidence type="ECO:0000313" key="3">
    <source>
        <dbReference type="Proteomes" id="UP000053029"/>
    </source>
</evidence>
<evidence type="ECO:0000313" key="2">
    <source>
        <dbReference type="EMBL" id="KIW86106.1"/>
    </source>
</evidence>
<feature type="region of interest" description="Disordered" evidence="1">
    <location>
        <begin position="569"/>
        <end position="594"/>
    </location>
</feature>
<feature type="region of interest" description="Disordered" evidence="1">
    <location>
        <begin position="375"/>
        <end position="544"/>
    </location>
</feature>
<feature type="region of interest" description="Disordered" evidence="1">
    <location>
        <begin position="620"/>
        <end position="641"/>
    </location>
</feature>
<dbReference type="RefSeq" id="XP_013289914.1">
    <property type="nucleotide sequence ID" value="XM_013434460.1"/>
</dbReference>
<feature type="region of interest" description="Disordered" evidence="1">
    <location>
        <begin position="319"/>
        <end position="338"/>
    </location>
</feature>
<dbReference type="AlphaFoldDB" id="A0A0D2E7N8"/>
<dbReference type="GeneID" id="25300990"/>
<gene>
    <name evidence="2" type="ORF">Z517_01500</name>
</gene>
<feature type="region of interest" description="Disordered" evidence="1">
    <location>
        <begin position="274"/>
        <end position="309"/>
    </location>
</feature>
<dbReference type="OrthoDB" id="5296805at2759"/>
<proteinExistence type="predicted"/>
<keyword evidence="3" id="KW-1185">Reference proteome</keyword>
<dbReference type="VEuPathDB" id="FungiDB:Z517_01500"/>